<organism evidence="2 3">
    <name type="scientific">Coccomyxa viridis</name>
    <dbReference type="NCBI Taxonomy" id="1274662"/>
    <lineage>
        <taxon>Eukaryota</taxon>
        <taxon>Viridiplantae</taxon>
        <taxon>Chlorophyta</taxon>
        <taxon>core chlorophytes</taxon>
        <taxon>Trebouxiophyceae</taxon>
        <taxon>Trebouxiophyceae incertae sedis</taxon>
        <taxon>Coccomyxaceae</taxon>
        <taxon>Coccomyxa</taxon>
    </lineage>
</organism>
<proteinExistence type="predicted"/>
<gene>
    <name evidence="2" type="ORF">CVIRNUC_004078</name>
</gene>
<evidence type="ECO:0000256" key="1">
    <source>
        <dbReference type="SAM" id="MobiDB-lite"/>
    </source>
</evidence>
<sequence length="290" mass="31529">MGTCIKQLFRFVRGCCVRKRARDGKVQGRAPYPASCSSSPRLKDAMHDKPDPIAFDSGAPPHGQTQRSWQRRRNALARHMWDILDNTAGMPNLKETLDELRECDRQICSESVRKHTRLVEILQARMEELCITITCIASKEVPEADNIIDQLVECDNILAIFEEAVSPWTTGQAAKVSPAIAPPKPGALPHSAAQATMLDATGPVSTTGLISAQRTGGAASCRDAHVVDIHVDTHTDASSTVMPGEDGEDAPLLPPLSAARATSFRRLSAPTRSLWNGIMLWGGHRASRVP</sequence>
<evidence type="ECO:0000313" key="2">
    <source>
        <dbReference type="EMBL" id="CAK0773563.1"/>
    </source>
</evidence>
<reference evidence="2 3" key="1">
    <citation type="submission" date="2023-10" db="EMBL/GenBank/DDBJ databases">
        <authorList>
            <person name="Maclean D."/>
            <person name="Macfadyen A."/>
        </authorList>
    </citation>
    <scope>NUCLEOTIDE SEQUENCE [LARGE SCALE GENOMIC DNA]</scope>
</reference>
<feature type="region of interest" description="Disordered" evidence="1">
    <location>
        <begin position="27"/>
        <end position="67"/>
    </location>
</feature>
<accession>A0AAV1I0T4</accession>
<dbReference type="Proteomes" id="UP001314263">
    <property type="component" value="Unassembled WGS sequence"/>
</dbReference>
<evidence type="ECO:0000313" key="3">
    <source>
        <dbReference type="Proteomes" id="UP001314263"/>
    </source>
</evidence>
<protein>
    <submittedName>
        <fullName evidence="2">Uncharacterized protein</fullName>
    </submittedName>
</protein>
<dbReference type="AlphaFoldDB" id="A0AAV1I0T4"/>
<keyword evidence="3" id="KW-1185">Reference proteome</keyword>
<comment type="caution">
    <text evidence="2">The sequence shown here is derived from an EMBL/GenBank/DDBJ whole genome shotgun (WGS) entry which is preliminary data.</text>
</comment>
<name>A0AAV1I0T4_9CHLO</name>
<feature type="compositionally biased region" description="Basic and acidic residues" evidence="1">
    <location>
        <begin position="41"/>
        <end position="51"/>
    </location>
</feature>
<dbReference type="EMBL" id="CAUYUE010000005">
    <property type="protein sequence ID" value="CAK0773563.1"/>
    <property type="molecule type" value="Genomic_DNA"/>
</dbReference>